<evidence type="ECO:0000313" key="3">
    <source>
        <dbReference type="Proteomes" id="UP000036958"/>
    </source>
</evidence>
<dbReference type="InterPro" id="IPR012338">
    <property type="entry name" value="Beta-lactam/transpept-like"/>
</dbReference>
<dbReference type="InterPro" id="IPR001466">
    <property type="entry name" value="Beta-lactam-related"/>
</dbReference>
<accession>A0A0L8V6Z9</accession>
<dbReference type="Gene3D" id="3.40.710.10">
    <property type="entry name" value="DD-peptidase/beta-lactamase superfamily"/>
    <property type="match status" value="1"/>
</dbReference>
<gene>
    <name evidence="2" type="ORF">NC99_32030</name>
</gene>
<reference evidence="3" key="1">
    <citation type="submission" date="2015-07" db="EMBL/GenBank/DDBJ databases">
        <title>Genome sequencing of Sunxiuqinia dokdonensis strain SK.</title>
        <authorList>
            <person name="Ahn S."/>
            <person name="Kim B.-C."/>
        </authorList>
    </citation>
    <scope>NUCLEOTIDE SEQUENCE [LARGE SCALE GENOMIC DNA]</scope>
    <source>
        <strain evidence="3">SK</strain>
    </source>
</reference>
<dbReference type="RefSeq" id="WP_053185162.1">
    <property type="nucleotide sequence ID" value="NZ_LGIA01000173.1"/>
</dbReference>
<feature type="domain" description="Beta-lactamase-related" evidence="1">
    <location>
        <begin position="162"/>
        <end position="424"/>
    </location>
</feature>
<dbReference type="SUPFAM" id="SSF56601">
    <property type="entry name" value="beta-lactamase/transpeptidase-like"/>
    <property type="match status" value="1"/>
</dbReference>
<comment type="caution">
    <text evidence="2">The sequence shown here is derived from an EMBL/GenBank/DDBJ whole genome shotgun (WGS) entry which is preliminary data.</text>
</comment>
<sequence>MKRNRIVLAVFVALVLTAGVYLHLLMPVITGYAAKNLASAVFVAGRSQEAMEKEDLNFSFIALTNNTVDFEKREVESRFLWGKSKAIYIEGFGCTLVKDFAEEQIRNRPYRQVDVLPAGADTIAWPMGNWIEDTVAPGIDREKLNQTMAQAMSDTIPHKGTFALMVVYKGQPVAEVYRDDFSAETKFLSWSMAKSVTNALIGLRVKDGKMNVDQPLAIAEWQQDERQNITLNNLMQMNSGLDWNENYGNLSDVTVMLHKEGDMGLYTQQKAYEHPADSVWKYSSGSTNLVCRELRKTFPDDQAYYAYPRQALFNRIGMSSAVFEVDASGTFVGSSYMYATMRDYARFALLYLNGGNWLGEQILPEGWVDYTTEIANGSDGRYGASFWLNRSGEYPDAPEDLFLCKGHDGQFICIIPSRELIVVRTGYSKKGEFDLNALLKGILESLE</sequence>
<dbReference type="PATRIC" id="fig|1409788.3.peg.3287"/>
<dbReference type="PANTHER" id="PTHR43283">
    <property type="entry name" value="BETA-LACTAMASE-RELATED"/>
    <property type="match status" value="1"/>
</dbReference>
<name>A0A0L8V6Z9_9BACT</name>
<dbReference type="Proteomes" id="UP000036958">
    <property type="component" value="Unassembled WGS sequence"/>
</dbReference>
<evidence type="ECO:0000313" key="2">
    <source>
        <dbReference type="EMBL" id="KOH43987.1"/>
    </source>
</evidence>
<organism evidence="2 3">
    <name type="scientific">Sunxiuqinia dokdonensis</name>
    <dbReference type="NCBI Taxonomy" id="1409788"/>
    <lineage>
        <taxon>Bacteria</taxon>
        <taxon>Pseudomonadati</taxon>
        <taxon>Bacteroidota</taxon>
        <taxon>Bacteroidia</taxon>
        <taxon>Marinilabiliales</taxon>
        <taxon>Prolixibacteraceae</taxon>
        <taxon>Sunxiuqinia</taxon>
    </lineage>
</organism>
<protein>
    <recommendedName>
        <fullName evidence="1">Beta-lactamase-related domain-containing protein</fullName>
    </recommendedName>
</protein>
<dbReference type="EMBL" id="LGIA01000173">
    <property type="protein sequence ID" value="KOH43987.1"/>
    <property type="molecule type" value="Genomic_DNA"/>
</dbReference>
<dbReference type="PANTHER" id="PTHR43283:SF7">
    <property type="entry name" value="BETA-LACTAMASE-RELATED DOMAIN-CONTAINING PROTEIN"/>
    <property type="match status" value="1"/>
</dbReference>
<dbReference type="InterPro" id="IPR050789">
    <property type="entry name" value="Diverse_Enzym_Activities"/>
</dbReference>
<proteinExistence type="predicted"/>
<dbReference type="Pfam" id="PF00144">
    <property type="entry name" value="Beta-lactamase"/>
    <property type="match status" value="1"/>
</dbReference>
<dbReference type="AlphaFoldDB" id="A0A0L8V6Z9"/>
<dbReference type="STRING" id="1409788.NC99_32030"/>
<keyword evidence="3" id="KW-1185">Reference proteome</keyword>
<dbReference type="OrthoDB" id="1185352at2"/>
<evidence type="ECO:0000259" key="1">
    <source>
        <dbReference type="Pfam" id="PF00144"/>
    </source>
</evidence>